<evidence type="ECO:0000313" key="9">
    <source>
        <dbReference type="Proteomes" id="UP000572680"/>
    </source>
</evidence>
<dbReference type="GO" id="GO:0016020">
    <property type="term" value="C:membrane"/>
    <property type="evidence" value="ECO:0007669"/>
    <property type="project" value="UniProtKB-SubCell"/>
</dbReference>
<feature type="domain" description="Inositolphosphotransferase Aur1/Ipt1" evidence="7">
    <location>
        <begin position="78"/>
        <end position="259"/>
    </location>
</feature>
<comment type="caution">
    <text evidence="8">The sequence shown here is derived from an EMBL/GenBank/DDBJ whole genome shotgun (WGS) entry which is preliminary data.</text>
</comment>
<evidence type="ECO:0000256" key="2">
    <source>
        <dbReference type="ARBA" id="ARBA00022692"/>
    </source>
</evidence>
<feature type="region of interest" description="Disordered" evidence="5">
    <location>
        <begin position="1"/>
        <end position="32"/>
    </location>
</feature>
<dbReference type="PANTHER" id="PTHR31310:SF7">
    <property type="entry name" value="PA-PHOSPHATASE RELATED-FAMILY PROTEIN DDB_G0268928"/>
    <property type="match status" value="1"/>
</dbReference>
<protein>
    <recommendedName>
        <fullName evidence="7">Inositolphosphotransferase Aur1/Ipt1 domain-containing protein</fullName>
    </recommendedName>
</protein>
<dbReference type="EMBL" id="JACJIA010000013">
    <property type="protein sequence ID" value="MBA8955813.1"/>
    <property type="molecule type" value="Genomic_DNA"/>
</dbReference>
<organism evidence="8 9">
    <name type="scientific">Actinomadura namibiensis</name>
    <dbReference type="NCBI Taxonomy" id="182080"/>
    <lineage>
        <taxon>Bacteria</taxon>
        <taxon>Bacillati</taxon>
        <taxon>Actinomycetota</taxon>
        <taxon>Actinomycetes</taxon>
        <taxon>Streptosporangiales</taxon>
        <taxon>Thermomonosporaceae</taxon>
        <taxon>Actinomadura</taxon>
    </lineage>
</organism>
<evidence type="ECO:0000256" key="5">
    <source>
        <dbReference type="SAM" id="MobiDB-lite"/>
    </source>
</evidence>
<name>A0A7W3QQY6_ACTNM</name>
<feature type="transmembrane region" description="Helical" evidence="6">
    <location>
        <begin position="110"/>
        <end position="128"/>
    </location>
</feature>
<feature type="transmembrane region" description="Helical" evidence="6">
    <location>
        <begin position="43"/>
        <end position="64"/>
    </location>
</feature>
<proteinExistence type="predicted"/>
<keyword evidence="4 6" id="KW-0472">Membrane</keyword>
<comment type="subcellular location">
    <subcellularLocation>
        <location evidence="1">Membrane</location>
        <topology evidence="1">Multi-pass membrane protein</topology>
    </subcellularLocation>
</comment>
<dbReference type="RefSeq" id="WP_182847779.1">
    <property type="nucleotide sequence ID" value="NZ_BAAALP010000079.1"/>
</dbReference>
<dbReference type="InterPro" id="IPR052185">
    <property type="entry name" value="IPC_Synthase-Related"/>
</dbReference>
<feature type="transmembrane region" description="Helical" evidence="6">
    <location>
        <begin position="243"/>
        <end position="265"/>
    </location>
</feature>
<dbReference type="Proteomes" id="UP000572680">
    <property type="component" value="Unassembled WGS sequence"/>
</dbReference>
<accession>A0A7W3QQY6</accession>
<evidence type="ECO:0000313" key="8">
    <source>
        <dbReference type="EMBL" id="MBA8955813.1"/>
    </source>
</evidence>
<dbReference type="AlphaFoldDB" id="A0A7W3QQY6"/>
<dbReference type="PANTHER" id="PTHR31310">
    <property type="match status" value="1"/>
</dbReference>
<evidence type="ECO:0000256" key="6">
    <source>
        <dbReference type="SAM" id="Phobius"/>
    </source>
</evidence>
<feature type="transmembrane region" description="Helical" evidence="6">
    <location>
        <begin position="194"/>
        <end position="213"/>
    </location>
</feature>
<keyword evidence="3 6" id="KW-1133">Transmembrane helix</keyword>
<dbReference type="InterPro" id="IPR026841">
    <property type="entry name" value="Aur1/Ipt1"/>
</dbReference>
<feature type="compositionally biased region" description="Pro residues" evidence="5">
    <location>
        <begin position="17"/>
        <end position="27"/>
    </location>
</feature>
<feature type="transmembrane region" description="Helical" evidence="6">
    <location>
        <begin position="220"/>
        <end position="237"/>
    </location>
</feature>
<evidence type="ECO:0000256" key="4">
    <source>
        <dbReference type="ARBA" id="ARBA00023136"/>
    </source>
</evidence>
<evidence type="ECO:0000256" key="3">
    <source>
        <dbReference type="ARBA" id="ARBA00022989"/>
    </source>
</evidence>
<gene>
    <name evidence="8" type="ORF">HNR61_007495</name>
</gene>
<sequence>MAQTAPAAPRGHVADRPAPPSRRPSPGGPAAARRRRALAAPPVWRELLLIALFYAAYTLTRLLLVEDGTGPAFAHADQILGFERAIGLDVELGLNQLLLQVPWLARTANLFYATAHFAVTLAVVVWLYRRRPRDYRWLRASIMLATGAALVGFWLYPLAPPRFLHSEGFVDPVTALHSFGLYASDASGTLTNQYAAMPSMHAGWALWCGYVITRLARRRWAQVVGLLYPATTVFVILSTANHYVLDAVAGIALVGAALAVSWVLYHRCPAPLLRLRAAVGQRAADWTRPLAGSDRARAVR</sequence>
<keyword evidence="2 6" id="KW-0812">Transmembrane</keyword>
<evidence type="ECO:0000256" key="1">
    <source>
        <dbReference type="ARBA" id="ARBA00004141"/>
    </source>
</evidence>
<dbReference type="Pfam" id="PF14378">
    <property type="entry name" value="PAP2_3"/>
    <property type="match status" value="1"/>
</dbReference>
<dbReference type="CDD" id="cd03386">
    <property type="entry name" value="PAP2_Aur1_like"/>
    <property type="match status" value="1"/>
</dbReference>
<evidence type="ECO:0000259" key="7">
    <source>
        <dbReference type="Pfam" id="PF14378"/>
    </source>
</evidence>
<feature type="transmembrane region" description="Helical" evidence="6">
    <location>
        <begin position="140"/>
        <end position="159"/>
    </location>
</feature>
<reference evidence="8 9" key="1">
    <citation type="submission" date="2020-08" db="EMBL/GenBank/DDBJ databases">
        <title>Genomic Encyclopedia of Type Strains, Phase IV (KMG-IV): sequencing the most valuable type-strain genomes for metagenomic binning, comparative biology and taxonomic classification.</title>
        <authorList>
            <person name="Goeker M."/>
        </authorList>
    </citation>
    <scope>NUCLEOTIDE SEQUENCE [LARGE SCALE GENOMIC DNA]</scope>
    <source>
        <strain evidence="8 9">DSM 44197</strain>
    </source>
</reference>
<keyword evidence="9" id="KW-1185">Reference proteome</keyword>